<evidence type="ECO:0000313" key="1">
    <source>
        <dbReference type="EMBL" id="KKN20290.1"/>
    </source>
</evidence>
<protein>
    <submittedName>
        <fullName evidence="1">Uncharacterized protein</fullName>
    </submittedName>
</protein>
<proteinExistence type="predicted"/>
<name>A0A0F9NLD4_9ZZZZ</name>
<comment type="caution">
    <text evidence="1">The sequence shown here is derived from an EMBL/GenBank/DDBJ whole genome shotgun (WGS) entry which is preliminary data.</text>
</comment>
<sequence>MDEINQISKYNDAGLSISRLHDIWLRCRSYKNRGMFKQWREQLVDAWLELYPDVLRQTDYKDLIKKQQIFMKKVSQSKNPTELYFNLINWQQFLRSLQDLAGKAGVYANENEEGFD</sequence>
<organism evidence="1">
    <name type="scientific">marine sediment metagenome</name>
    <dbReference type="NCBI Taxonomy" id="412755"/>
    <lineage>
        <taxon>unclassified sequences</taxon>
        <taxon>metagenomes</taxon>
        <taxon>ecological metagenomes</taxon>
    </lineage>
</organism>
<accession>A0A0F9NLD4</accession>
<gene>
    <name evidence="1" type="ORF">LCGC14_0937020</name>
</gene>
<dbReference type="AlphaFoldDB" id="A0A0F9NLD4"/>
<reference evidence="1" key="1">
    <citation type="journal article" date="2015" name="Nature">
        <title>Complex archaea that bridge the gap between prokaryotes and eukaryotes.</title>
        <authorList>
            <person name="Spang A."/>
            <person name="Saw J.H."/>
            <person name="Jorgensen S.L."/>
            <person name="Zaremba-Niedzwiedzka K."/>
            <person name="Martijn J."/>
            <person name="Lind A.E."/>
            <person name="van Eijk R."/>
            <person name="Schleper C."/>
            <person name="Guy L."/>
            <person name="Ettema T.J."/>
        </authorList>
    </citation>
    <scope>NUCLEOTIDE SEQUENCE</scope>
</reference>
<dbReference type="EMBL" id="LAZR01003256">
    <property type="protein sequence ID" value="KKN20290.1"/>
    <property type="molecule type" value="Genomic_DNA"/>
</dbReference>